<evidence type="ECO:0000313" key="2">
    <source>
        <dbReference type="EMBL" id="MEQ2180179.1"/>
    </source>
</evidence>
<organism evidence="2 3">
    <name type="scientific">Goodea atripinnis</name>
    <dbReference type="NCBI Taxonomy" id="208336"/>
    <lineage>
        <taxon>Eukaryota</taxon>
        <taxon>Metazoa</taxon>
        <taxon>Chordata</taxon>
        <taxon>Craniata</taxon>
        <taxon>Vertebrata</taxon>
        <taxon>Euteleostomi</taxon>
        <taxon>Actinopterygii</taxon>
        <taxon>Neopterygii</taxon>
        <taxon>Teleostei</taxon>
        <taxon>Neoteleostei</taxon>
        <taxon>Acanthomorphata</taxon>
        <taxon>Ovalentaria</taxon>
        <taxon>Atherinomorphae</taxon>
        <taxon>Cyprinodontiformes</taxon>
        <taxon>Goodeidae</taxon>
        <taxon>Goodea</taxon>
    </lineage>
</organism>
<feature type="compositionally biased region" description="Polar residues" evidence="1">
    <location>
        <begin position="13"/>
        <end position="26"/>
    </location>
</feature>
<dbReference type="EMBL" id="JAHRIO010066513">
    <property type="protein sequence ID" value="MEQ2180179.1"/>
    <property type="molecule type" value="Genomic_DNA"/>
</dbReference>
<sequence>MCKYFKKSEDEAGTSSGRESQTNNAHQKPETIGLSAKRTEDKEMAKVQVQFESQGEAGDPAGTGSSGDTCRDREKIGGRNSSPAATTSFGGERLCLRRRQRKPSPQITDTVQVEGLAVQSESLSRMV</sequence>
<feature type="region of interest" description="Disordered" evidence="1">
    <location>
        <begin position="1"/>
        <end position="109"/>
    </location>
</feature>
<evidence type="ECO:0000313" key="3">
    <source>
        <dbReference type="Proteomes" id="UP001476798"/>
    </source>
</evidence>
<evidence type="ECO:0000256" key="1">
    <source>
        <dbReference type="SAM" id="MobiDB-lite"/>
    </source>
</evidence>
<dbReference type="Proteomes" id="UP001476798">
    <property type="component" value="Unassembled WGS sequence"/>
</dbReference>
<name>A0ABV0P9Q3_9TELE</name>
<feature type="compositionally biased region" description="Polar residues" evidence="1">
    <location>
        <begin position="79"/>
        <end position="89"/>
    </location>
</feature>
<reference evidence="2 3" key="1">
    <citation type="submission" date="2021-06" db="EMBL/GenBank/DDBJ databases">
        <authorList>
            <person name="Palmer J.M."/>
        </authorList>
    </citation>
    <scope>NUCLEOTIDE SEQUENCE [LARGE SCALE GENOMIC DNA]</scope>
    <source>
        <strain evidence="2 3">GA_2019</strain>
        <tissue evidence="2">Muscle</tissue>
    </source>
</reference>
<gene>
    <name evidence="2" type="ORF">GOODEAATRI_032986</name>
</gene>
<comment type="caution">
    <text evidence="2">The sequence shown here is derived from an EMBL/GenBank/DDBJ whole genome shotgun (WGS) entry which is preliminary data.</text>
</comment>
<accession>A0ABV0P9Q3</accession>
<protein>
    <submittedName>
        <fullName evidence="2">Uncharacterized protein</fullName>
    </submittedName>
</protein>
<feature type="compositionally biased region" description="Basic and acidic residues" evidence="1">
    <location>
        <begin position="1"/>
        <end position="10"/>
    </location>
</feature>
<keyword evidence="3" id="KW-1185">Reference proteome</keyword>
<proteinExistence type="predicted"/>